<keyword evidence="3" id="KW-1185">Reference proteome</keyword>
<organism evidence="2 3">
    <name type="scientific">Pelotomaculum isophthalicicum JI</name>
    <dbReference type="NCBI Taxonomy" id="947010"/>
    <lineage>
        <taxon>Bacteria</taxon>
        <taxon>Bacillati</taxon>
        <taxon>Bacillota</taxon>
        <taxon>Clostridia</taxon>
        <taxon>Eubacteriales</taxon>
        <taxon>Desulfotomaculaceae</taxon>
        <taxon>Pelotomaculum</taxon>
    </lineage>
</organism>
<evidence type="ECO:0000259" key="1">
    <source>
        <dbReference type="Pfam" id="PF05050"/>
    </source>
</evidence>
<dbReference type="PANTHER" id="PTHR34203">
    <property type="entry name" value="METHYLTRANSFERASE, FKBM FAMILY PROTEIN"/>
    <property type="match status" value="1"/>
</dbReference>
<proteinExistence type="predicted"/>
<dbReference type="InterPro" id="IPR052514">
    <property type="entry name" value="SAM-dependent_MTase"/>
</dbReference>
<dbReference type="NCBIfam" id="TIGR01444">
    <property type="entry name" value="fkbM_fam"/>
    <property type="match status" value="1"/>
</dbReference>
<dbReference type="InterPro" id="IPR029063">
    <property type="entry name" value="SAM-dependent_MTases_sf"/>
</dbReference>
<accession>A0A9X4H7M8</accession>
<dbReference type="PANTHER" id="PTHR34203:SF15">
    <property type="entry name" value="SLL1173 PROTEIN"/>
    <property type="match status" value="1"/>
</dbReference>
<evidence type="ECO:0000313" key="2">
    <source>
        <dbReference type="EMBL" id="MDF9407834.1"/>
    </source>
</evidence>
<feature type="domain" description="Methyltransferase FkbM" evidence="1">
    <location>
        <begin position="106"/>
        <end position="246"/>
    </location>
</feature>
<dbReference type="SUPFAM" id="SSF53335">
    <property type="entry name" value="S-adenosyl-L-methionine-dependent methyltransferases"/>
    <property type="match status" value="1"/>
</dbReference>
<protein>
    <submittedName>
        <fullName evidence="2">FkbM family methyltransferase</fullName>
    </submittedName>
</protein>
<name>A0A9X4H7M8_9FIRM</name>
<reference evidence="2" key="1">
    <citation type="submission" date="2022-02" db="EMBL/GenBank/DDBJ databases">
        <authorList>
            <person name="Leng L."/>
        </authorList>
    </citation>
    <scope>NUCLEOTIDE SEQUENCE</scope>
    <source>
        <strain evidence="2">JI</strain>
    </source>
</reference>
<evidence type="ECO:0000313" key="3">
    <source>
        <dbReference type="Proteomes" id="UP001154312"/>
    </source>
</evidence>
<dbReference type="AlphaFoldDB" id="A0A9X4H7M8"/>
<dbReference type="GO" id="GO:0008168">
    <property type="term" value="F:methyltransferase activity"/>
    <property type="evidence" value="ECO:0007669"/>
    <property type="project" value="UniProtKB-KW"/>
</dbReference>
<dbReference type="Proteomes" id="UP001154312">
    <property type="component" value="Unassembled WGS sequence"/>
</dbReference>
<dbReference type="InterPro" id="IPR006342">
    <property type="entry name" value="FkbM_mtfrase"/>
</dbReference>
<dbReference type="GO" id="GO:0032259">
    <property type="term" value="P:methylation"/>
    <property type="evidence" value="ECO:0007669"/>
    <property type="project" value="UniProtKB-KW"/>
</dbReference>
<dbReference type="RefSeq" id="WP_277443084.1">
    <property type="nucleotide sequence ID" value="NZ_JAKOAV010000007.1"/>
</dbReference>
<sequence length="286" mass="32241">MKIIKIIMWRINFIIAKISGSLKRLGWMQVFKIILNKPIVKPVAFSLIMQDKETSIGLYKSDFFPDLWIPLQKNPGLDVDQYLFKYDLYHNTYIGDLISRGDTVIDCGGYIGLFTLWCLKKGAKRVIVFEPEKRNYECLRRNLSSYIDSGKVLLIGKGVWSTGGSMGLRLTESGVGHSLLSGVEAIDSTPIEVVEIDTVIQDLVPNERIGFIKMDVEGAEREALIGAKGAIARDKPKMFICSYHLPDDPQVITNIVMETQPDYRVDYTGFASNDRGFIQEQGVVFT</sequence>
<comment type="caution">
    <text evidence="2">The sequence shown here is derived from an EMBL/GenBank/DDBJ whole genome shotgun (WGS) entry which is preliminary data.</text>
</comment>
<gene>
    <name evidence="2" type="ORF">L7E55_05585</name>
</gene>
<dbReference type="EMBL" id="JAKOAV010000007">
    <property type="protein sequence ID" value="MDF9407834.1"/>
    <property type="molecule type" value="Genomic_DNA"/>
</dbReference>
<dbReference type="Gene3D" id="3.40.50.150">
    <property type="entry name" value="Vaccinia Virus protein VP39"/>
    <property type="match status" value="1"/>
</dbReference>
<keyword evidence="2" id="KW-0489">Methyltransferase</keyword>
<dbReference type="Pfam" id="PF05050">
    <property type="entry name" value="Methyltransf_21"/>
    <property type="match status" value="1"/>
</dbReference>
<keyword evidence="2" id="KW-0808">Transferase</keyword>